<evidence type="ECO:0000313" key="2">
    <source>
        <dbReference type="EMBL" id="AZN72799.1"/>
    </source>
</evidence>
<dbReference type="AlphaFoldDB" id="A0A3Q8XQC1"/>
<keyword evidence="3" id="KW-1185">Reference proteome</keyword>
<dbReference type="Pfam" id="PF06170">
    <property type="entry name" value="DUF983"/>
    <property type="match status" value="1"/>
</dbReference>
<gene>
    <name evidence="2" type="ORF">D5400_17305</name>
</gene>
<feature type="transmembrane region" description="Helical" evidence="1">
    <location>
        <begin position="58"/>
        <end position="78"/>
    </location>
</feature>
<proteinExistence type="predicted"/>
<evidence type="ECO:0000313" key="3">
    <source>
        <dbReference type="Proteomes" id="UP000268192"/>
    </source>
</evidence>
<reference evidence="2 3" key="1">
    <citation type="submission" date="2018-09" db="EMBL/GenBank/DDBJ databases">
        <title>Marinorhizobium profundi gen. nov., sp. nov., isolated from a deep-sea sediment sample from the New Britain Trench and proposal of Marinorhizobiaceae fam. nov. in the order Rhizobiales of the class Alphaproteobacteria.</title>
        <authorList>
            <person name="Cao J."/>
        </authorList>
    </citation>
    <scope>NUCLEOTIDE SEQUENCE [LARGE SCALE GENOMIC DNA]</scope>
    <source>
        <strain evidence="2 3">WS11</strain>
    </source>
</reference>
<dbReference type="EMBL" id="CP032509">
    <property type="protein sequence ID" value="AZN72799.1"/>
    <property type="molecule type" value="Genomic_DNA"/>
</dbReference>
<organism evidence="2 3">
    <name type="scientific">Georhizobium profundi</name>
    <dbReference type="NCBI Taxonomy" id="2341112"/>
    <lineage>
        <taxon>Bacteria</taxon>
        <taxon>Pseudomonadati</taxon>
        <taxon>Pseudomonadota</taxon>
        <taxon>Alphaproteobacteria</taxon>
        <taxon>Hyphomicrobiales</taxon>
        <taxon>Rhizobiaceae</taxon>
        <taxon>Georhizobium</taxon>
    </lineage>
</organism>
<evidence type="ECO:0000256" key="1">
    <source>
        <dbReference type="SAM" id="Phobius"/>
    </source>
</evidence>
<feature type="transmembrane region" description="Helical" evidence="1">
    <location>
        <begin position="84"/>
        <end position="106"/>
    </location>
</feature>
<dbReference type="Proteomes" id="UP000268192">
    <property type="component" value="Chromosome"/>
</dbReference>
<keyword evidence="1" id="KW-0812">Transmembrane</keyword>
<dbReference type="InterPro" id="IPR009325">
    <property type="entry name" value="DUF983"/>
</dbReference>
<keyword evidence="1" id="KW-0472">Membrane</keyword>
<sequence length="129" mass="14078">MYEDHAHFPAVDPVRAGLKGVCPRCGEGRLFDGFLSLKPECQACGLDYGFADAGDGPAVFVIMIIGFLVVGMALWAELTFQPPLWVHLLLWAPVTLVLCLALLRALKGVLITLQYKHNAREGAIDDGKR</sequence>
<protein>
    <submittedName>
        <fullName evidence="2">DUF983 domain-containing protein</fullName>
    </submittedName>
</protein>
<name>A0A3Q8XQC1_9HYPH</name>
<dbReference type="OrthoDB" id="9799456at2"/>
<dbReference type="RefSeq" id="WP_126011128.1">
    <property type="nucleotide sequence ID" value="NZ_CP032509.1"/>
</dbReference>
<dbReference type="KEGG" id="abaw:D5400_17305"/>
<keyword evidence="1" id="KW-1133">Transmembrane helix</keyword>
<accession>A0A3Q8XQC1</accession>